<feature type="transmembrane region" description="Helical" evidence="4">
    <location>
        <begin position="391"/>
        <end position="414"/>
    </location>
</feature>
<keyword evidence="6" id="KW-1185">Reference proteome</keyword>
<organism evidence="5 6">
    <name type="scientific">Brassica rapa subsp. trilocularis</name>
    <dbReference type="NCBI Taxonomy" id="1813537"/>
    <lineage>
        <taxon>Eukaryota</taxon>
        <taxon>Viridiplantae</taxon>
        <taxon>Streptophyta</taxon>
        <taxon>Embryophyta</taxon>
        <taxon>Tracheophyta</taxon>
        <taxon>Spermatophyta</taxon>
        <taxon>Magnoliopsida</taxon>
        <taxon>eudicotyledons</taxon>
        <taxon>Gunneridae</taxon>
        <taxon>Pentapetalae</taxon>
        <taxon>rosids</taxon>
        <taxon>malvids</taxon>
        <taxon>Brassicales</taxon>
        <taxon>Brassicaceae</taxon>
        <taxon>Brassiceae</taxon>
        <taxon>Brassica</taxon>
    </lineage>
</organism>
<dbReference type="Proteomes" id="UP000823674">
    <property type="component" value="Chromosome A02"/>
</dbReference>
<keyword evidence="4" id="KW-1133">Transmembrane helix</keyword>
<comment type="caution">
    <text evidence="5">The sequence shown here is derived from an EMBL/GenBank/DDBJ whole genome shotgun (WGS) entry which is preliminary data.</text>
</comment>
<evidence type="ECO:0008006" key="7">
    <source>
        <dbReference type="Google" id="ProtNLM"/>
    </source>
</evidence>
<evidence type="ECO:0000313" key="6">
    <source>
        <dbReference type="Proteomes" id="UP000823674"/>
    </source>
</evidence>
<accession>A0ABQ7ND65</accession>
<evidence type="ECO:0000256" key="4">
    <source>
        <dbReference type="SAM" id="Phobius"/>
    </source>
</evidence>
<sequence>MGGDDSSQGSPKSTDVFITDKNIRKTKHLSIDTNDSVPQSPRSSGGFTNASRFSGGFTNASRYSVDSQRPKPPPPGTYLVQIPKEQIYRIPPPENARRYEYLSRRKPNRSACRRCCCYSLAALLVLATLAAALVGIFFLVFRPHKPTFSVSEVSVAGINLTSSTSLISPLIEVKVRSENVNEKLGLIYGGGSAAEIFYDGAKLGDGEFTAFDQPAENVTVTVTTLRGSRIQLTSSRLEDLKESEKKGKVPFDLRIKAPFKFKVSAVTMWTMAVTVDCKLTVDKLTSSATVLTENCNTDVLKTDKTIPKTKHLSIDTNDSVPHSPRSSGGFTNASRLSVDSQRPKPPSPGTYLVQIPREQIYRVPPPENARRYEDLSRRKPNRSACRRCCCYSLTVLLVLVTLAAVLVGIFFLVFRPHKPMFSVSGVSVAGINLTSSTSMISPLVEVKVRSENVNEKLGLIYGGGSAAEIFYHGVKLGDGEFTAFDQPPENVTVTVTTLRGSRIQLTSSRLEDLKESEKKGKVPFDLRIKAPFKFKVNAVTMWTMAVTVDCKLTVDKLTSSATVITENCVTEGIILL</sequence>
<gene>
    <name evidence="5" type="primary">A02p010570.1_BraROA</name>
    <name evidence="5" type="ORF">IGI04_005152</name>
</gene>
<feature type="region of interest" description="Disordered" evidence="3">
    <location>
        <begin position="312"/>
        <end position="351"/>
    </location>
</feature>
<dbReference type="EMBL" id="JADBGQ010000002">
    <property type="protein sequence ID" value="KAG5408833.1"/>
    <property type="molecule type" value="Genomic_DNA"/>
</dbReference>
<name>A0ABQ7ND65_BRACM</name>
<evidence type="ECO:0000313" key="5">
    <source>
        <dbReference type="EMBL" id="KAG5408833.1"/>
    </source>
</evidence>
<feature type="transmembrane region" description="Helical" evidence="4">
    <location>
        <begin position="115"/>
        <end position="141"/>
    </location>
</feature>
<proteinExistence type="predicted"/>
<comment type="subcellular location">
    <subcellularLocation>
        <location evidence="1">Membrane</location>
    </subcellularLocation>
</comment>
<feature type="compositionally biased region" description="Polar residues" evidence="3">
    <location>
        <begin position="31"/>
        <end position="67"/>
    </location>
</feature>
<evidence type="ECO:0000256" key="3">
    <source>
        <dbReference type="SAM" id="MobiDB-lite"/>
    </source>
</evidence>
<feature type="compositionally biased region" description="Polar residues" evidence="3">
    <location>
        <begin position="314"/>
        <end position="340"/>
    </location>
</feature>
<evidence type="ECO:0000256" key="2">
    <source>
        <dbReference type="ARBA" id="ARBA00023136"/>
    </source>
</evidence>
<keyword evidence="2 4" id="KW-0472">Membrane</keyword>
<evidence type="ECO:0000256" key="1">
    <source>
        <dbReference type="ARBA" id="ARBA00004370"/>
    </source>
</evidence>
<feature type="compositionally biased region" description="Polar residues" evidence="3">
    <location>
        <begin position="1"/>
        <end position="13"/>
    </location>
</feature>
<dbReference type="InterPro" id="IPR044839">
    <property type="entry name" value="NDR1-like"/>
</dbReference>
<feature type="region of interest" description="Disordered" evidence="3">
    <location>
        <begin position="1"/>
        <end position="77"/>
    </location>
</feature>
<reference evidence="5 6" key="1">
    <citation type="submission" date="2021-03" db="EMBL/GenBank/DDBJ databases">
        <authorList>
            <person name="King G.J."/>
            <person name="Bancroft I."/>
            <person name="Baten A."/>
            <person name="Bloomfield J."/>
            <person name="Borpatragohain P."/>
            <person name="He Z."/>
            <person name="Irish N."/>
            <person name="Irwin J."/>
            <person name="Liu K."/>
            <person name="Mauleon R.P."/>
            <person name="Moore J."/>
            <person name="Morris R."/>
            <person name="Ostergaard L."/>
            <person name="Wang B."/>
            <person name="Wells R."/>
        </authorList>
    </citation>
    <scope>NUCLEOTIDE SEQUENCE [LARGE SCALE GENOMIC DNA]</scope>
    <source>
        <strain evidence="5">R-o-18</strain>
        <tissue evidence="5">Leaf</tissue>
    </source>
</reference>
<dbReference type="PANTHER" id="PTHR31234:SF70">
    <property type="entry name" value="LATE EMBRYOGENESIS ABUNDANT PROTEIN LEA-2 SUBGROUP DOMAIN-CONTAINING PROTEIN"/>
    <property type="match status" value="1"/>
</dbReference>
<keyword evidence="4" id="KW-0812">Transmembrane</keyword>
<protein>
    <recommendedName>
        <fullName evidence="7">Late embryogenesis abundant protein LEA-2 subgroup domain-containing protein</fullName>
    </recommendedName>
</protein>
<dbReference type="PANTHER" id="PTHR31234">
    <property type="entry name" value="LATE EMBRYOGENESIS ABUNDANT (LEA) HYDROXYPROLINE-RICH GLYCOPROTEIN FAMILY"/>
    <property type="match status" value="1"/>
</dbReference>